<evidence type="ECO:0000313" key="2">
    <source>
        <dbReference type="EMBL" id="GFH49182.1"/>
    </source>
</evidence>
<evidence type="ECO:0000256" key="1">
    <source>
        <dbReference type="SAM" id="MobiDB-lite"/>
    </source>
</evidence>
<organism evidence="2 3">
    <name type="scientific">Chaetoceros tenuissimus</name>
    <dbReference type="NCBI Taxonomy" id="426638"/>
    <lineage>
        <taxon>Eukaryota</taxon>
        <taxon>Sar</taxon>
        <taxon>Stramenopiles</taxon>
        <taxon>Ochrophyta</taxon>
        <taxon>Bacillariophyta</taxon>
        <taxon>Coscinodiscophyceae</taxon>
        <taxon>Chaetocerotophycidae</taxon>
        <taxon>Chaetocerotales</taxon>
        <taxon>Chaetocerotaceae</taxon>
        <taxon>Chaetoceros</taxon>
    </lineage>
</organism>
<proteinExistence type="predicted"/>
<feature type="region of interest" description="Disordered" evidence="1">
    <location>
        <begin position="148"/>
        <end position="168"/>
    </location>
</feature>
<evidence type="ECO:0000313" key="3">
    <source>
        <dbReference type="Proteomes" id="UP001054902"/>
    </source>
</evidence>
<comment type="caution">
    <text evidence="2">The sequence shown here is derived from an EMBL/GenBank/DDBJ whole genome shotgun (WGS) entry which is preliminary data.</text>
</comment>
<protein>
    <submittedName>
        <fullName evidence="2">Uncharacterized protein</fullName>
    </submittedName>
</protein>
<sequence length="168" mass="19591">MVETKYVYIIQHDEKFIRPINHTAVVKTFDEYYPEHIWKLEFPLITRNLWTDKKDLTGENKCFNMVTPFINGINGINITKTDGWSDQNHFTTKEYYLSVLEDIGTVPRSPEFPYNFQATKNCQKIAAHEYGGPNDEPYLMHLNGRFSKPSSNSTSVALENTKKKNNYN</sequence>
<keyword evidence="3" id="KW-1185">Reference proteome</keyword>
<name>A0AAD3CND6_9STRA</name>
<dbReference type="Proteomes" id="UP001054902">
    <property type="component" value="Unassembled WGS sequence"/>
</dbReference>
<feature type="compositionally biased region" description="Polar residues" evidence="1">
    <location>
        <begin position="148"/>
        <end position="158"/>
    </location>
</feature>
<accession>A0AAD3CND6</accession>
<reference evidence="2 3" key="1">
    <citation type="journal article" date="2021" name="Sci. Rep.">
        <title>The genome of the diatom Chaetoceros tenuissimus carries an ancient integrated fragment of an extant virus.</title>
        <authorList>
            <person name="Hongo Y."/>
            <person name="Kimura K."/>
            <person name="Takaki Y."/>
            <person name="Yoshida Y."/>
            <person name="Baba S."/>
            <person name="Kobayashi G."/>
            <person name="Nagasaki K."/>
            <person name="Hano T."/>
            <person name="Tomaru Y."/>
        </authorList>
    </citation>
    <scope>NUCLEOTIDE SEQUENCE [LARGE SCALE GENOMIC DNA]</scope>
    <source>
        <strain evidence="2 3">NIES-3715</strain>
    </source>
</reference>
<gene>
    <name evidence="2" type="ORF">CTEN210_05658</name>
</gene>
<dbReference type="AlphaFoldDB" id="A0AAD3CND6"/>
<dbReference type="EMBL" id="BLLK01000033">
    <property type="protein sequence ID" value="GFH49182.1"/>
    <property type="molecule type" value="Genomic_DNA"/>
</dbReference>